<organism evidence="3 4">
    <name type="scientific">Shewanella corallii</name>
    <dbReference type="NCBI Taxonomy" id="560080"/>
    <lineage>
        <taxon>Bacteria</taxon>
        <taxon>Pseudomonadati</taxon>
        <taxon>Pseudomonadota</taxon>
        <taxon>Gammaproteobacteria</taxon>
        <taxon>Alteromonadales</taxon>
        <taxon>Shewanellaceae</taxon>
        <taxon>Shewanella</taxon>
    </lineage>
</organism>
<proteinExistence type="predicted"/>
<keyword evidence="4" id="KW-1185">Reference proteome</keyword>
<sequence length="313" mass="34361">MRIYNPELRILASQMPSFDLKDIDKSRLELAGMMTLLQGEETGQCSDDIVISDLIIPGLTGEPSVKLRLYTPQTKTKGLGCYLNIHGGGFVMGGLELDHQRCLTIARECRSVCVNIEYRLAPEAPYPAQLNDCHAAFNWLCSDAHDLPIDRNKICIGGISAGGAIAVSLCLAIRDMGKAAALCGLVLCYPALDDTCHTTSMLEGEDLYIWNRQNCMDMWRCYLGTSQPESLEYAVPAKVSDLSELPPTYLSVCEHDALRDEGLQFGCRMLSQGVQVEMHCFAGTVHGFDFMTTRGISATAVAEIVAFINQQYA</sequence>
<dbReference type="Proteomes" id="UP001202831">
    <property type="component" value="Unassembled WGS sequence"/>
</dbReference>
<dbReference type="Pfam" id="PF07859">
    <property type="entry name" value="Abhydrolase_3"/>
    <property type="match status" value="1"/>
</dbReference>
<dbReference type="RefSeq" id="WP_249250100.1">
    <property type="nucleotide sequence ID" value="NZ_JAKIKT010000007.1"/>
</dbReference>
<gene>
    <name evidence="3" type="ORF">L2725_17310</name>
</gene>
<dbReference type="SUPFAM" id="SSF53474">
    <property type="entry name" value="alpha/beta-Hydrolases"/>
    <property type="match status" value="1"/>
</dbReference>
<evidence type="ECO:0000256" key="1">
    <source>
        <dbReference type="ARBA" id="ARBA00022801"/>
    </source>
</evidence>
<feature type="domain" description="Alpha/beta hydrolase fold-3" evidence="2">
    <location>
        <begin position="83"/>
        <end position="288"/>
    </location>
</feature>
<evidence type="ECO:0000259" key="2">
    <source>
        <dbReference type="Pfam" id="PF07859"/>
    </source>
</evidence>
<name>A0ABT0NBM9_9GAMM</name>
<keyword evidence="1 3" id="KW-0378">Hydrolase</keyword>
<evidence type="ECO:0000313" key="3">
    <source>
        <dbReference type="EMBL" id="MCL2915515.1"/>
    </source>
</evidence>
<reference evidence="3 4" key="1">
    <citation type="submission" date="2022-01" db="EMBL/GenBank/DDBJ databases">
        <title>Whole genome-based taxonomy of the Shewanellaceae.</title>
        <authorList>
            <person name="Martin-Rodriguez A.J."/>
        </authorList>
    </citation>
    <scope>NUCLEOTIDE SEQUENCE [LARGE SCALE GENOMIC DNA]</scope>
    <source>
        <strain evidence="3 4">DSM 21332</strain>
    </source>
</reference>
<dbReference type="EMBL" id="JAKIKT010000007">
    <property type="protein sequence ID" value="MCL2915515.1"/>
    <property type="molecule type" value="Genomic_DNA"/>
</dbReference>
<protein>
    <submittedName>
        <fullName evidence="3">Alpha/beta hydrolase</fullName>
    </submittedName>
</protein>
<dbReference type="Gene3D" id="3.40.50.1820">
    <property type="entry name" value="alpha/beta hydrolase"/>
    <property type="match status" value="1"/>
</dbReference>
<comment type="caution">
    <text evidence="3">The sequence shown here is derived from an EMBL/GenBank/DDBJ whole genome shotgun (WGS) entry which is preliminary data.</text>
</comment>
<accession>A0ABT0NBM9</accession>
<dbReference type="InterPro" id="IPR050300">
    <property type="entry name" value="GDXG_lipolytic_enzyme"/>
</dbReference>
<dbReference type="PANTHER" id="PTHR48081">
    <property type="entry name" value="AB HYDROLASE SUPERFAMILY PROTEIN C4A8.06C"/>
    <property type="match status" value="1"/>
</dbReference>
<dbReference type="InterPro" id="IPR029058">
    <property type="entry name" value="AB_hydrolase_fold"/>
</dbReference>
<evidence type="ECO:0000313" key="4">
    <source>
        <dbReference type="Proteomes" id="UP001202831"/>
    </source>
</evidence>
<dbReference type="PANTHER" id="PTHR48081:SF8">
    <property type="entry name" value="ALPHA_BETA HYDROLASE FOLD-3 DOMAIN-CONTAINING PROTEIN-RELATED"/>
    <property type="match status" value="1"/>
</dbReference>
<dbReference type="InterPro" id="IPR013094">
    <property type="entry name" value="AB_hydrolase_3"/>
</dbReference>
<dbReference type="GO" id="GO:0016787">
    <property type="term" value="F:hydrolase activity"/>
    <property type="evidence" value="ECO:0007669"/>
    <property type="project" value="UniProtKB-KW"/>
</dbReference>